<protein>
    <submittedName>
        <fullName evidence="2">Uncharacterized protein</fullName>
    </submittedName>
</protein>
<evidence type="ECO:0000313" key="3">
    <source>
        <dbReference type="Proteomes" id="UP001527866"/>
    </source>
</evidence>
<dbReference type="Proteomes" id="UP001527866">
    <property type="component" value="Unassembled WGS sequence"/>
</dbReference>
<proteinExistence type="predicted"/>
<name>A0ABT4U465_9ACTN</name>
<comment type="caution">
    <text evidence="2">The sequence shown here is derived from an EMBL/GenBank/DDBJ whole genome shotgun (WGS) entry which is preliminary data.</text>
</comment>
<evidence type="ECO:0000313" key="2">
    <source>
        <dbReference type="EMBL" id="MDA2811747.1"/>
    </source>
</evidence>
<dbReference type="EMBL" id="JAQFWQ010000035">
    <property type="protein sequence ID" value="MDA2811747.1"/>
    <property type="molecule type" value="Genomic_DNA"/>
</dbReference>
<organism evidence="2 3">
    <name type="scientific">Nocardiopsis endophytica</name>
    <dbReference type="NCBI Taxonomy" id="3018445"/>
    <lineage>
        <taxon>Bacteria</taxon>
        <taxon>Bacillati</taxon>
        <taxon>Actinomycetota</taxon>
        <taxon>Actinomycetes</taxon>
        <taxon>Streptosporangiales</taxon>
        <taxon>Nocardiopsidaceae</taxon>
        <taxon>Nocardiopsis</taxon>
    </lineage>
</organism>
<gene>
    <name evidence="2" type="ORF">O4J56_13985</name>
</gene>
<feature type="region of interest" description="Disordered" evidence="1">
    <location>
        <begin position="1"/>
        <end position="44"/>
    </location>
</feature>
<dbReference type="RefSeq" id="WP_270686201.1">
    <property type="nucleotide sequence ID" value="NZ_JAQFWQ010000035.1"/>
</dbReference>
<keyword evidence="3" id="KW-1185">Reference proteome</keyword>
<accession>A0ABT4U465</accession>
<sequence length="44" mass="4727">MVEHPAAVEGRPVNGSKASAAWNTAMPPPSRVRQPFRSVAPRES</sequence>
<reference evidence="2 3" key="1">
    <citation type="submission" date="2023-01" db="EMBL/GenBank/DDBJ databases">
        <title>Draft genome sequence of Nocardiopsis sp. RSe5-2 isolated from halophytes.</title>
        <authorList>
            <person name="Duangmal K."/>
            <person name="Chantavorakit T."/>
        </authorList>
    </citation>
    <scope>NUCLEOTIDE SEQUENCE [LARGE SCALE GENOMIC DNA]</scope>
    <source>
        <strain evidence="2 3">RSe5-2</strain>
    </source>
</reference>
<evidence type="ECO:0000256" key="1">
    <source>
        <dbReference type="SAM" id="MobiDB-lite"/>
    </source>
</evidence>